<feature type="region of interest" description="Disordered" evidence="1">
    <location>
        <begin position="1"/>
        <end position="71"/>
    </location>
</feature>
<organism evidence="2">
    <name type="scientific">viral metagenome</name>
    <dbReference type="NCBI Taxonomy" id="1070528"/>
    <lineage>
        <taxon>unclassified sequences</taxon>
        <taxon>metagenomes</taxon>
        <taxon>organismal metagenomes</taxon>
    </lineage>
</organism>
<proteinExistence type="predicted"/>
<sequence length="106" mass="11767">MNVRVLYVKEPQIRMPSVRSSQPTDKPRKSSPPKDEKSKSIQPKVSSPKGVQTKSPLLKSSPPKKETAVHNKPYNSNVCFLCGKAGHYGNQSSCHAANKVRKAYFN</sequence>
<feature type="compositionally biased region" description="Basic and acidic residues" evidence="1">
    <location>
        <begin position="25"/>
        <end position="39"/>
    </location>
</feature>
<dbReference type="AlphaFoldDB" id="A0A6C0LC73"/>
<feature type="compositionally biased region" description="Polar residues" evidence="1">
    <location>
        <begin position="41"/>
        <end position="53"/>
    </location>
</feature>
<name>A0A6C0LC73_9ZZZZ</name>
<accession>A0A6C0LC73</accession>
<protein>
    <submittedName>
        <fullName evidence="2">Uncharacterized protein</fullName>
    </submittedName>
</protein>
<dbReference type="EMBL" id="MN740453">
    <property type="protein sequence ID" value="QHU27281.1"/>
    <property type="molecule type" value="Genomic_DNA"/>
</dbReference>
<evidence type="ECO:0000313" key="2">
    <source>
        <dbReference type="EMBL" id="QHU27281.1"/>
    </source>
</evidence>
<evidence type="ECO:0000256" key="1">
    <source>
        <dbReference type="SAM" id="MobiDB-lite"/>
    </source>
</evidence>
<reference evidence="2" key="1">
    <citation type="journal article" date="2020" name="Nature">
        <title>Giant virus diversity and host interactions through global metagenomics.</title>
        <authorList>
            <person name="Schulz F."/>
            <person name="Roux S."/>
            <person name="Paez-Espino D."/>
            <person name="Jungbluth S."/>
            <person name="Walsh D.A."/>
            <person name="Denef V.J."/>
            <person name="McMahon K.D."/>
            <person name="Konstantinidis K.T."/>
            <person name="Eloe-Fadrosh E.A."/>
            <person name="Kyrpides N.C."/>
            <person name="Woyke T."/>
        </authorList>
    </citation>
    <scope>NUCLEOTIDE SEQUENCE</scope>
    <source>
        <strain evidence="2">GVMAG-M-3300027763-16</strain>
    </source>
</reference>